<keyword evidence="3" id="KW-1185">Reference proteome</keyword>
<reference evidence="3" key="1">
    <citation type="journal article" date="2013" name="Nature">
        <title>Pan genome of the phytoplankton Emiliania underpins its global distribution.</title>
        <authorList>
            <person name="Read B.A."/>
            <person name="Kegel J."/>
            <person name="Klute M.J."/>
            <person name="Kuo A."/>
            <person name="Lefebvre S.C."/>
            <person name="Maumus F."/>
            <person name="Mayer C."/>
            <person name="Miller J."/>
            <person name="Monier A."/>
            <person name="Salamov A."/>
            <person name="Young J."/>
            <person name="Aguilar M."/>
            <person name="Claverie J.M."/>
            <person name="Frickenhaus S."/>
            <person name="Gonzalez K."/>
            <person name="Herman E.K."/>
            <person name="Lin Y.C."/>
            <person name="Napier J."/>
            <person name="Ogata H."/>
            <person name="Sarno A.F."/>
            <person name="Shmutz J."/>
            <person name="Schroeder D."/>
            <person name="de Vargas C."/>
            <person name="Verret F."/>
            <person name="von Dassow P."/>
            <person name="Valentin K."/>
            <person name="Van de Peer Y."/>
            <person name="Wheeler G."/>
            <person name="Dacks J.B."/>
            <person name="Delwiche C.F."/>
            <person name="Dyhrman S.T."/>
            <person name="Glockner G."/>
            <person name="John U."/>
            <person name="Richards T."/>
            <person name="Worden A.Z."/>
            <person name="Zhang X."/>
            <person name="Grigoriev I.V."/>
            <person name="Allen A.E."/>
            <person name="Bidle K."/>
            <person name="Borodovsky M."/>
            <person name="Bowler C."/>
            <person name="Brownlee C."/>
            <person name="Cock J.M."/>
            <person name="Elias M."/>
            <person name="Gladyshev V.N."/>
            <person name="Groth M."/>
            <person name="Guda C."/>
            <person name="Hadaegh A."/>
            <person name="Iglesias-Rodriguez M.D."/>
            <person name="Jenkins J."/>
            <person name="Jones B.M."/>
            <person name="Lawson T."/>
            <person name="Leese F."/>
            <person name="Lindquist E."/>
            <person name="Lobanov A."/>
            <person name="Lomsadze A."/>
            <person name="Malik S.B."/>
            <person name="Marsh M.E."/>
            <person name="Mackinder L."/>
            <person name="Mock T."/>
            <person name="Mueller-Roeber B."/>
            <person name="Pagarete A."/>
            <person name="Parker M."/>
            <person name="Probert I."/>
            <person name="Quesneville H."/>
            <person name="Raines C."/>
            <person name="Rensing S.A."/>
            <person name="Riano-Pachon D.M."/>
            <person name="Richier S."/>
            <person name="Rokitta S."/>
            <person name="Shiraiwa Y."/>
            <person name="Soanes D.M."/>
            <person name="van der Giezen M."/>
            <person name="Wahlund T.M."/>
            <person name="Williams B."/>
            <person name="Wilson W."/>
            <person name="Wolfe G."/>
            <person name="Wurch L.L."/>
        </authorList>
    </citation>
    <scope>NUCLEOTIDE SEQUENCE</scope>
</reference>
<organism evidence="2 3">
    <name type="scientific">Emiliania huxleyi (strain CCMP1516)</name>
    <dbReference type="NCBI Taxonomy" id="280463"/>
    <lineage>
        <taxon>Eukaryota</taxon>
        <taxon>Haptista</taxon>
        <taxon>Haptophyta</taxon>
        <taxon>Prymnesiophyceae</taxon>
        <taxon>Isochrysidales</taxon>
        <taxon>Noelaerhabdaceae</taxon>
        <taxon>Emiliania</taxon>
    </lineage>
</organism>
<dbReference type="RefSeq" id="XP_005764743.1">
    <property type="nucleotide sequence ID" value="XM_005764686.1"/>
</dbReference>
<evidence type="ECO:0000256" key="1">
    <source>
        <dbReference type="ARBA" id="ARBA00023002"/>
    </source>
</evidence>
<dbReference type="FunFam" id="3.40.50.720:FF:000084">
    <property type="entry name" value="Short-chain dehydrogenase reductase"/>
    <property type="match status" value="1"/>
</dbReference>
<proteinExistence type="predicted"/>
<dbReference type="KEGG" id="ehx:EMIHUDRAFT_76705"/>
<dbReference type="PRINTS" id="PR00081">
    <property type="entry name" value="GDHRDH"/>
</dbReference>
<dbReference type="InterPro" id="IPR045000">
    <property type="entry name" value="TR"/>
</dbReference>
<dbReference type="STRING" id="2903.R1DU82"/>
<dbReference type="PANTHER" id="PTHR42898">
    <property type="entry name" value="TROPINONE REDUCTASE"/>
    <property type="match status" value="1"/>
</dbReference>
<dbReference type="GO" id="GO:0016491">
    <property type="term" value="F:oxidoreductase activity"/>
    <property type="evidence" value="ECO:0007669"/>
    <property type="project" value="UniProtKB-KW"/>
</dbReference>
<dbReference type="SUPFAM" id="SSF51735">
    <property type="entry name" value="NAD(P)-binding Rossmann-fold domains"/>
    <property type="match status" value="1"/>
</dbReference>
<sequence length="272" mass="28215">MSASKKWSLADFKILVTGGSKGLGRAIVEECLSLGASVLFTARGREELDRVQATLAAVYGAERVQTMAADVSTADGRAALVARVAELWGTLDVLVNNVGTNDRMPAADVTFNGFERMIATNQTSAFFMCTLCLPLLRKSSHASVINITSLAGVRSSGTGVVYAMTKAAMGHMSEALACEWAGYGIRVNAVAPWMARTPLLEAAVQKDPAALDAVCEATPLGRLGDPADTAGAVAFLCMPASAYITGQVLCVDGGLAAQGFRGPCVVPHAQGS</sequence>
<dbReference type="OMA" id="CLMLPLD"/>
<dbReference type="InterPro" id="IPR002347">
    <property type="entry name" value="SDR_fam"/>
</dbReference>
<protein>
    <recommendedName>
        <fullName evidence="4">Tropinone reductase</fullName>
    </recommendedName>
</protein>
<evidence type="ECO:0008006" key="4">
    <source>
        <dbReference type="Google" id="ProtNLM"/>
    </source>
</evidence>
<name>A0A0D3IM29_EMIH1</name>
<dbReference type="PRINTS" id="PR00080">
    <property type="entry name" value="SDRFAMILY"/>
</dbReference>
<evidence type="ECO:0000313" key="2">
    <source>
        <dbReference type="EnsemblProtists" id="EOD12314"/>
    </source>
</evidence>
<dbReference type="GeneID" id="17258462"/>
<dbReference type="InterPro" id="IPR020904">
    <property type="entry name" value="Sc_DH/Rdtase_CS"/>
</dbReference>
<dbReference type="PaxDb" id="2903-EOD12314"/>
<dbReference type="Pfam" id="PF13561">
    <property type="entry name" value="adh_short_C2"/>
    <property type="match status" value="1"/>
</dbReference>
<dbReference type="HOGENOM" id="CLU_010194_1_1_1"/>
<dbReference type="EnsemblProtists" id="EOD12314">
    <property type="protein sequence ID" value="EOD12314"/>
    <property type="gene ID" value="EMIHUDRAFT_76705"/>
</dbReference>
<evidence type="ECO:0000313" key="3">
    <source>
        <dbReference type="Proteomes" id="UP000013827"/>
    </source>
</evidence>
<dbReference type="eggNOG" id="KOG0725">
    <property type="taxonomic scope" value="Eukaryota"/>
</dbReference>
<keyword evidence="1" id="KW-0560">Oxidoreductase</keyword>
<dbReference type="Proteomes" id="UP000013827">
    <property type="component" value="Unassembled WGS sequence"/>
</dbReference>
<dbReference type="InterPro" id="IPR036291">
    <property type="entry name" value="NAD(P)-bd_dom_sf"/>
</dbReference>
<dbReference type="PROSITE" id="PS00061">
    <property type="entry name" value="ADH_SHORT"/>
    <property type="match status" value="1"/>
</dbReference>
<dbReference type="Gene3D" id="3.40.50.720">
    <property type="entry name" value="NAD(P)-binding Rossmann-like Domain"/>
    <property type="match status" value="1"/>
</dbReference>
<accession>A0A0D3IM29</accession>
<dbReference type="AlphaFoldDB" id="A0A0D3IM29"/>
<dbReference type="PANTHER" id="PTHR42898:SF6">
    <property type="entry name" value="NADP-DEPENDENT MANNITOL DEHYDROGENASE"/>
    <property type="match status" value="1"/>
</dbReference>
<reference evidence="2" key="2">
    <citation type="submission" date="2024-10" db="UniProtKB">
        <authorList>
            <consortium name="EnsemblProtists"/>
        </authorList>
    </citation>
    <scope>IDENTIFICATION</scope>
</reference>